<comment type="caution">
    <text evidence="2">The sequence shown here is derived from an EMBL/GenBank/DDBJ whole genome shotgun (WGS) entry which is preliminary data.</text>
</comment>
<gene>
    <name evidence="2" type="ORF">Glove_99g111</name>
</gene>
<accession>A0A397JDG3</accession>
<evidence type="ECO:0000313" key="3">
    <source>
        <dbReference type="Proteomes" id="UP000266861"/>
    </source>
</evidence>
<dbReference type="OrthoDB" id="2350136at2759"/>
<dbReference type="SUPFAM" id="SSF47095">
    <property type="entry name" value="HMG-box"/>
    <property type="match status" value="1"/>
</dbReference>
<organism evidence="2 3">
    <name type="scientific">Diversispora epigaea</name>
    <dbReference type="NCBI Taxonomy" id="1348612"/>
    <lineage>
        <taxon>Eukaryota</taxon>
        <taxon>Fungi</taxon>
        <taxon>Fungi incertae sedis</taxon>
        <taxon>Mucoromycota</taxon>
        <taxon>Glomeromycotina</taxon>
        <taxon>Glomeromycetes</taxon>
        <taxon>Diversisporales</taxon>
        <taxon>Diversisporaceae</taxon>
        <taxon>Diversispora</taxon>
    </lineage>
</organism>
<dbReference type="InterPro" id="IPR036910">
    <property type="entry name" value="HMG_box_dom_sf"/>
</dbReference>
<dbReference type="AlphaFoldDB" id="A0A397JDG3"/>
<sequence length="181" mass="21221">MEMNFIPYNQEENFIIPQDIDVKLPLRLQDDDLLAKPRRGKNPTRPPNTFLIYRTAYTRLLQSEGHYDLRMREVTSNAAKSWAKAGQDVKDECKKLATLAKKKHIEIYGPSPPRRRPNRRRRQIQEPACGSTPINNVEPFPQTINAEIELPFQYSLVYNSNEWSNYLDLHPDFITFPQCNF</sequence>
<dbReference type="Proteomes" id="UP000266861">
    <property type="component" value="Unassembled WGS sequence"/>
</dbReference>
<reference evidence="2 3" key="1">
    <citation type="submission" date="2018-08" db="EMBL/GenBank/DDBJ databases">
        <title>Genome and evolution of the arbuscular mycorrhizal fungus Diversispora epigaea (formerly Glomus versiforme) and its bacterial endosymbionts.</title>
        <authorList>
            <person name="Sun X."/>
            <person name="Fei Z."/>
            <person name="Harrison M."/>
        </authorList>
    </citation>
    <scope>NUCLEOTIDE SEQUENCE [LARGE SCALE GENOMIC DNA]</scope>
    <source>
        <strain evidence="2 3">IT104</strain>
    </source>
</reference>
<keyword evidence="3" id="KW-1185">Reference proteome</keyword>
<name>A0A397JDG3_9GLOM</name>
<protein>
    <recommendedName>
        <fullName evidence="4">HMG box domain-containing protein</fullName>
    </recommendedName>
</protein>
<feature type="compositionally biased region" description="Basic residues" evidence="1">
    <location>
        <begin position="113"/>
        <end position="122"/>
    </location>
</feature>
<proteinExistence type="predicted"/>
<dbReference type="EMBL" id="PQFF01000092">
    <property type="protein sequence ID" value="RHZ83234.1"/>
    <property type="molecule type" value="Genomic_DNA"/>
</dbReference>
<dbReference type="Gene3D" id="1.10.30.10">
    <property type="entry name" value="High mobility group box domain"/>
    <property type="match status" value="1"/>
</dbReference>
<evidence type="ECO:0000256" key="1">
    <source>
        <dbReference type="SAM" id="MobiDB-lite"/>
    </source>
</evidence>
<evidence type="ECO:0008006" key="4">
    <source>
        <dbReference type="Google" id="ProtNLM"/>
    </source>
</evidence>
<evidence type="ECO:0000313" key="2">
    <source>
        <dbReference type="EMBL" id="RHZ83234.1"/>
    </source>
</evidence>
<feature type="region of interest" description="Disordered" evidence="1">
    <location>
        <begin position="107"/>
        <end position="135"/>
    </location>
</feature>